<sequence length="370" mass="42053">MNNINIKDNQYWSLSRAAYREWNEGSKFVDEEGLTWKIILKETTPNGYQGYAVVPKKDYKVDKTGDFFTGRVQNVKYNHIVIISRGTEPTKFGDLKADSKYVVFGSDKNKKPNQIRDAENFYKVVQKRFSPKKTYVTGHSLGGAISQDLSAEFQTEGVTFAAPNVYNILTPEAKKRVREGQTDRYMIDYTHDNEQIGLFSQWGAPLIGLQFVTKGKGHGIDNFLPHFSGNGSAAVKVDPDATIQYANRLKNIASNLDSVINALETYREEEEKEVKKMIRELKAETHSGGMLHLLDENDVEEAVREISRSKVGGVYRFHDEEGLDSLIQKLHKKKKELWDFGDKVGYAAHSFRDKDRALGSKITQALRKQI</sequence>
<dbReference type="Proteomes" id="UP000010119">
    <property type="component" value="Unassembled WGS sequence"/>
</dbReference>
<evidence type="ECO:0000313" key="3">
    <source>
        <dbReference type="EMBL" id="EFI84095.1"/>
    </source>
</evidence>
<feature type="coiled-coil region" evidence="1">
    <location>
        <begin position="249"/>
        <end position="287"/>
    </location>
</feature>
<dbReference type="Pfam" id="PF20591">
    <property type="entry name" value="DUF6792"/>
    <property type="match status" value="1"/>
</dbReference>
<proteinExistence type="predicted"/>
<protein>
    <recommendedName>
        <fullName evidence="2">DUF6792 domain-containing protein</fullName>
    </recommendedName>
</protein>
<dbReference type="SUPFAM" id="SSF53474">
    <property type="entry name" value="alpha/beta-Hydrolases"/>
    <property type="match status" value="1"/>
</dbReference>
<dbReference type="HOGENOM" id="CLU_059696_0_0_9"/>
<gene>
    <name evidence="3" type="ORF">HMPREF0556_10648</name>
</gene>
<reference evidence="3" key="1">
    <citation type="submission" date="2010-06" db="EMBL/GenBank/DDBJ databases">
        <authorList>
            <person name="Muzny D."/>
            <person name="Qin X."/>
            <person name="Buhay C."/>
            <person name="Dugan-Rocha S."/>
            <person name="Ding Y."/>
            <person name="Chen G."/>
            <person name="Hawes A."/>
            <person name="Holder M."/>
            <person name="Jhangiani S."/>
            <person name="Johnson A."/>
            <person name="Khan Z."/>
            <person name="Li Z."/>
            <person name="Liu W."/>
            <person name="Liu X."/>
            <person name="Perez L."/>
            <person name="Shen H."/>
            <person name="Wang Q."/>
            <person name="Watt J."/>
            <person name="Xi L."/>
            <person name="Xin Y."/>
            <person name="Zhou J."/>
            <person name="Deng J."/>
            <person name="Jiang H."/>
            <person name="Liu Y."/>
            <person name="Qu J."/>
            <person name="Song X.-Z."/>
            <person name="Zhang L."/>
            <person name="Villasana D."/>
            <person name="Johnson A."/>
            <person name="Liu J."/>
            <person name="Liyanage D."/>
            <person name="Lorensuhewa L."/>
            <person name="Robinson T."/>
            <person name="Song A."/>
            <person name="Song B.-B."/>
            <person name="Dinh H."/>
            <person name="Thornton R."/>
            <person name="Coyle M."/>
            <person name="Francisco L."/>
            <person name="Jackson L."/>
            <person name="Javaid M."/>
            <person name="Korchina V."/>
            <person name="Kovar C."/>
            <person name="Mata R."/>
            <person name="Mathew T."/>
            <person name="Ngo R."/>
            <person name="Nguyen L."/>
            <person name="Nguyen N."/>
            <person name="Okwuonu G."/>
            <person name="Ongeri F."/>
            <person name="Pham C."/>
            <person name="Simmons D."/>
            <person name="Wilczek-Boney K."/>
            <person name="Hale W."/>
            <person name="Jakkamsetti A."/>
            <person name="Pham P."/>
            <person name="Ruth R."/>
            <person name="San Lucas F."/>
            <person name="Warren J."/>
            <person name="Zhang J."/>
            <person name="Zhao Z."/>
            <person name="Zhou C."/>
            <person name="Zhu D."/>
            <person name="Lee S."/>
            <person name="Bess C."/>
            <person name="Blankenburg K."/>
            <person name="Forbes L."/>
            <person name="Fu Q."/>
            <person name="Gubbala S."/>
            <person name="Hirani K."/>
            <person name="Jayaseelan J.C."/>
            <person name="Lara F."/>
            <person name="Munidasa M."/>
            <person name="Palculict T."/>
            <person name="Patil S."/>
            <person name="Pu L.-L."/>
            <person name="Saada N."/>
            <person name="Tang L."/>
            <person name="Weissenberger G."/>
            <person name="Zhu Y."/>
            <person name="Hemphill L."/>
            <person name="Shang Y."/>
            <person name="Youmans B."/>
            <person name="Ayvaz T."/>
            <person name="Ross M."/>
            <person name="Santibanez J."/>
            <person name="Aqrawi P."/>
            <person name="Gross S."/>
            <person name="Joshi V."/>
            <person name="Fowler G."/>
            <person name="Nazareth L."/>
            <person name="Reid J."/>
            <person name="Worley K."/>
            <person name="Petrosino J."/>
            <person name="Highlander S."/>
            <person name="Gibbs R."/>
        </authorList>
    </citation>
    <scope>NUCLEOTIDE SEQUENCE [LARGE SCALE GENOMIC DNA]</scope>
    <source>
        <strain evidence="3">DSM 20601</strain>
    </source>
</reference>
<feature type="domain" description="DUF6792" evidence="2">
    <location>
        <begin position="74"/>
        <end position="168"/>
    </location>
</feature>
<dbReference type="Gene3D" id="3.40.50.1820">
    <property type="entry name" value="alpha/beta hydrolase"/>
    <property type="match status" value="1"/>
</dbReference>
<evidence type="ECO:0000256" key="1">
    <source>
        <dbReference type="SAM" id="Coils"/>
    </source>
</evidence>
<accession>D7UWN7</accession>
<comment type="caution">
    <text evidence="3">The sequence shown here is derived from an EMBL/GenBank/DDBJ whole genome shotgun (WGS) entry which is preliminary data.</text>
</comment>
<evidence type="ECO:0000313" key="4">
    <source>
        <dbReference type="Proteomes" id="UP000010119"/>
    </source>
</evidence>
<keyword evidence="1" id="KW-0175">Coiled coil</keyword>
<dbReference type="AlphaFoldDB" id="D7UWN7"/>
<dbReference type="InterPro" id="IPR046742">
    <property type="entry name" value="DUF6792"/>
</dbReference>
<dbReference type="RefSeq" id="WP_003757571.1">
    <property type="nucleotide sequence ID" value="NZ_GL538353.1"/>
</dbReference>
<dbReference type="EMBL" id="ACCR02000003">
    <property type="protein sequence ID" value="EFI84095.1"/>
    <property type="molecule type" value="Genomic_DNA"/>
</dbReference>
<keyword evidence="4" id="KW-1185">Reference proteome</keyword>
<evidence type="ECO:0000259" key="2">
    <source>
        <dbReference type="Pfam" id="PF20591"/>
    </source>
</evidence>
<dbReference type="eggNOG" id="COG5153">
    <property type="taxonomic scope" value="Bacteria"/>
</dbReference>
<organism evidence="3 4">
    <name type="scientific">Listeria grayi DSM 20601</name>
    <dbReference type="NCBI Taxonomy" id="525367"/>
    <lineage>
        <taxon>Bacteria</taxon>
        <taxon>Bacillati</taxon>
        <taxon>Bacillota</taxon>
        <taxon>Bacilli</taxon>
        <taxon>Bacillales</taxon>
        <taxon>Listeriaceae</taxon>
        <taxon>Listeria</taxon>
    </lineage>
</organism>
<name>D7UWN7_LISGR</name>
<dbReference type="STRING" id="525367.HMPREF0556_10648"/>
<dbReference type="InterPro" id="IPR029058">
    <property type="entry name" value="AB_hydrolase_fold"/>
</dbReference>